<evidence type="ECO:0000259" key="10">
    <source>
        <dbReference type="SMART" id="SM00066"/>
    </source>
</evidence>
<evidence type="ECO:0000256" key="6">
    <source>
        <dbReference type="ARBA" id="ARBA00023163"/>
    </source>
</evidence>
<reference evidence="12 13" key="1">
    <citation type="submission" date="2023-08" db="EMBL/GenBank/DDBJ databases">
        <title>Black Yeasts Isolated from many extreme environments.</title>
        <authorList>
            <person name="Coleine C."/>
            <person name="Stajich J.E."/>
            <person name="Selbmann L."/>
        </authorList>
    </citation>
    <scope>NUCLEOTIDE SEQUENCE [LARGE SCALE GENOMIC DNA]</scope>
    <source>
        <strain evidence="12 13">CCFEE 536</strain>
    </source>
</reference>
<dbReference type="CDD" id="cd00067">
    <property type="entry name" value="GAL4"/>
    <property type="match status" value="1"/>
</dbReference>
<gene>
    <name evidence="12" type="ORF">LTR16_000083</name>
</gene>
<feature type="compositionally biased region" description="Polar residues" evidence="9">
    <location>
        <begin position="174"/>
        <end position="198"/>
    </location>
</feature>
<dbReference type="SMART" id="SM00066">
    <property type="entry name" value="GAL4"/>
    <property type="match status" value="1"/>
</dbReference>
<dbReference type="InterPro" id="IPR036864">
    <property type="entry name" value="Zn2-C6_fun-type_DNA-bd_sf"/>
</dbReference>
<feature type="compositionally biased region" description="Acidic residues" evidence="9">
    <location>
        <begin position="631"/>
        <end position="646"/>
    </location>
</feature>
<dbReference type="Pfam" id="PF04082">
    <property type="entry name" value="Fungal_trans"/>
    <property type="match status" value="1"/>
</dbReference>
<proteinExistence type="inferred from homology"/>
<dbReference type="InterPro" id="IPR001138">
    <property type="entry name" value="Zn2Cys6_DnaBD"/>
</dbReference>
<evidence type="ECO:0000256" key="3">
    <source>
        <dbReference type="ARBA" id="ARBA00023015"/>
    </source>
</evidence>
<dbReference type="Gene3D" id="4.10.240.10">
    <property type="entry name" value="Zn(2)-C6 fungal-type DNA-binding domain"/>
    <property type="match status" value="1"/>
</dbReference>
<feature type="domain" description="Zn(2)-C6 fungal-type" evidence="10">
    <location>
        <begin position="115"/>
        <end position="167"/>
    </location>
</feature>
<keyword evidence="13" id="KW-1185">Reference proteome</keyword>
<evidence type="ECO:0000313" key="13">
    <source>
        <dbReference type="Proteomes" id="UP001357485"/>
    </source>
</evidence>
<feature type="compositionally biased region" description="Basic and acidic residues" evidence="9">
    <location>
        <begin position="199"/>
        <end position="218"/>
    </location>
</feature>
<feature type="compositionally biased region" description="Polar residues" evidence="9">
    <location>
        <begin position="234"/>
        <end position="256"/>
    </location>
</feature>
<feature type="region of interest" description="Disordered" evidence="9">
    <location>
        <begin position="33"/>
        <end position="112"/>
    </location>
</feature>
<feature type="region of interest" description="Disordered" evidence="9">
    <location>
        <begin position="620"/>
        <end position="676"/>
    </location>
</feature>
<name>A0ABR0LR65_9PEZI</name>
<dbReference type="SUPFAM" id="SSF57701">
    <property type="entry name" value="Zn2/Cys6 DNA-binding domain"/>
    <property type="match status" value="1"/>
</dbReference>
<dbReference type="PANTHER" id="PTHR47663">
    <property type="entry name" value="XYLANOLYTIC TRANSCRIPTIONAL ACTIVATOR XLNR-RELATED"/>
    <property type="match status" value="1"/>
</dbReference>
<feature type="compositionally biased region" description="Polar residues" evidence="9">
    <location>
        <begin position="37"/>
        <end position="56"/>
    </location>
</feature>
<accession>A0ABR0LR65</accession>
<evidence type="ECO:0000313" key="12">
    <source>
        <dbReference type="EMBL" id="KAK5202190.1"/>
    </source>
</evidence>
<keyword evidence="6" id="KW-0804">Transcription</keyword>
<feature type="compositionally biased region" description="Low complexity" evidence="9">
    <location>
        <begin position="57"/>
        <end position="68"/>
    </location>
</feature>
<keyword evidence="5" id="KW-0010">Activator</keyword>
<dbReference type="InterPro" id="IPR051439">
    <property type="entry name" value="XlnR/Xlr1"/>
</dbReference>
<keyword evidence="1" id="KW-0479">Metal-binding</keyword>
<evidence type="ECO:0000256" key="7">
    <source>
        <dbReference type="ARBA" id="ARBA00023242"/>
    </source>
</evidence>
<dbReference type="CDD" id="cd12148">
    <property type="entry name" value="fungal_TF_MHR"/>
    <property type="match status" value="1"/>
</dbReference>
<sequence length="1027" mass="112266">MGRKALESKMLSASQYLYTPAFGHSPLDPVLWDQQMPPLQTPSSGLDALAQSSHSALQELQQQNSQSNPSGRTTGRNRHHLYGTGNIGTTSRHERDPTSQDRAGRASSSSGIVRRRISRACDQCNHLRTKCDGKNPCTHCVALQTSQLRTEFGLGCESVRERKKRGKASRKDLAQQNAAVASPTVSQAIPMSRNGFSSEDQKSDETPKGQERSAKGQRSDGGLPHPSMPPRSLSLGSRPTMNSNDMFRNMASTPRTGSLGDLLESSGNGTTTQQNNSQVTGESQKMRQAPASYLPNRNGADSNNHLGINGYGSMDEYNRVTARPSITANVYPMFNNGPTMLPHHSLQTNNLLSYGDSTYATSSPQSQQDTPKAFHFGESPLSAGVIGSAPVTGSPGWLSLPPPPGALYPHFQSPINSTQPLRYPVLQPLLPFITNIIPISLACDLLELYFSSSSSAFLQPQSPYVLGFIFRKQSFLRVKNPRACSPALLASMLWVAAQTSESAFLRSPPSARGRICQKLLELTVGLLKPLIHGPVTNDGSTSYDADTVINGVALGGFGMALPGASQETERGSPGATGALDDVATYIHLATVVSASEYKAASLRWWNAAFSLARELKLGRELPPNPESAVREDDEDENADAEGEADVELPMNDREAPNGHSPDAANGPSTSGHVPEEEREERRRIWWLLYTMDRHLALCYNRPLFLLDIECDGLLRPIDDTIWQAGEHYAGESPGVNSPHFRRRGPNIECTGHSIFGYFLPLMTILGGIVDLNHARNHPRFGLRFRSESDWDDQAAEISQQLHAYARSLREFEARFIHAEKNSGTGEAANDTGSYHYNASTASTRSASISDSRMAETVIQTKIVVAYGTHLMHTLHILLNGKWDPISLLDDNDLWISSQSFISATGHAVSAAEAISEILENDPDLSFMPFFFGIYLLQGSFLLLLIADKLQGEASPSVVRACETIVRAHEACVVTLNTEYQRNFRKVMRSALAQVRGRLPEDFGDAQLRRREVLALYRWTGDGTGLAL</sequence>
<evidence type="ECO:0000259" key="11">
    <source>
        <dbReference type="SMART" id="SM00906"/>
    </source>
</evidence>
<comment type="similarity">
    <text evidence="8">Belongs to the xlnR/xlr1 family.</text>
</comment>
<dbReference type="EMBL" id="JAVRRA010016413">
    <property type="protein sequence ID" value="KAK5202190.1"/>
    <property type="molecule type" value="Genomic_DNA"/>
</dbReference>
<dbReference type="Proteomes" id="UP001357485">
    <property type="component" value="Unassembled WGS sequence"/>
</dbReference>
<feature type="region of interest" description="Disordered" evidence="9">
    <location>
        <begin position="161"/>
        <end position="302"/>
    </location>
</feature>
<dbReference type="InterPro" id="IPR007219">
    <property type="entry name" value="XnlR_reg_dom"/>
</dbReference>
<keyword evidence="4" id="KW-0238">DNA-binding</keyword>
<evidence type="ECO:0008006" key="14">
    <source>
        <dbReference type="Google" id="ProtNLM"/>
    </source>
</evidence>
<keyword evidence="2" id="KW-0862">Zinc</keyword>
<keyword evidence="3" id="KW-0805">Transcription regulation</keyword>
<evidence type="ECO:0000256" key="5">
    <source>
        <dbReference type="ARBA" id="ARBA00023159"/>
    </source>
</evidence>
<dbReference type="Pfam" id="PF00172">
    <property type="entry name" value="Zn_clus"/>
    <property type="match status" value="1"/>
</dbReference>
<evidence type="ECO:0000256" key="8">
    <source>
        <dbReference type="ARBA" id="ARBA00037990"/>
    </source>
</evidence>
<organism evidence="12 13">
    <name type="scientific">Cryomyces antarcticus</name>
    <dbReference type="NCBI Taxonomy" id="329879"/>
    <lineage>
        <taxon>Eukaryota</taxon>
        <taxon>Fungi</taxon>
        <taxon>Dikarya</taxon>
        <taxon>Ascomycota</taxon>
        <taxon>Pezizomycotina</taxon>
        <taxon>Dothideomycetes</taxon>
        <taxon>Dothideomycetes incertae sedis</taxon>
        <taxon>Cryomyces</taxon>
    </lineage>
</organism>
<feature type="domain" description="Xylanolytic transcriptional activator regulatory" evidence="11">
    <location>
        <begin position="601"/>
        <end position="720"/>
    </location>
</feature>
<evidence type="ECO:0000256" key="1">
    <source>
        <dbReference type="ARBA" id="ARBA00022723"/>
    </source>
</evidence>
<evidence type="ECO:0000256" key="2">
    <source>
        <dbReference type="ARBA" id="ARBA00022833"/>
    </source>
</evidence>
<feature type="compositionally biased region" description="Basic and acidic residues" evidence="9">
    <location>
        <begin position="91"/>
        <end position="104"/>
    </location>
</feature>
<protein>
    <recommendedName>
        <fullName evidence="14">Zn(2)-C6 fungal-type domain-containing protein</fullName>
    </recommendedName>
</protein>
<evidence type="ECO:0000256" key="9">
    <source>
        <dbReference type="SAM" id="MobiDB-lite"/>
    </source>
</evidence>
<feature type="compositionally biased region" description="Polar residues" evidence="9">
    <location>
        <begin position="265"/>
        <end position="283"/>
    </location>
</feature>
<dbReference type="SMART" id="SM00906">
    <property type="entry name" value="Fungal_trans"/>
    <property type="match status" value="1"/>
</dbReference>
<dbReference type="PANTHER" id="PTHR47663:SF1">
    <property type="entry name" value="XYLANOLYTIC TRANSCRIPTIONAL ACTIVATOR XLNR-RELATED"/>
    <property type="match status" value="1"/>
</dbReference>
<comment type="caution">
    <text evidence="12">The sequence shown here is derived from an EMBL/GenBank/DDBJ whole genome shotgun (WGS) entry which is preliminary data.</text>
</comment>
<evidence type="ECO:0000256" key="4">
    <source>
        <dbReference type="ARBA" id="ARBA00023125"/>
    </source>
</evidence>
<keyword evidence="7" id="KW-0539">Nucleus</keyword>